<evidence type="ECO:0000256" key="6">
    <source>
        <dbReference type="ARBA" id="ARBA00022967"/>
    </source>
</evidence>
<dbReference type="PANTHER" id="PTHR31998">
    <property type="entry name" value="K(+)-INSENSITIVE PYROPHOSPHATE-ENERGIZED PROTON PUMP"/>
    <property type="match status" value="1"/>
</dbReference>
<dbReference type="InterPro" id="IPR004131">
    <property type="entry name" value="PPase-energised_H-pump"/>
</dbReference>
<feature type="transmembrane region" description="Helical" evidence="10">
    <location>
        <begin position="204"/>
        <end position="228"/>
    </location>
</feature>
<dbReference type="NCBIfam" id="TIGR01104">
    <property type="entry name" value="V_PPase"/>
    <property type="match status" value="1"/>
</dbReference>
<keyword evidence="7 10" id="KW-1133">Transmembrane helix</keyword>
<keyword evidence="12" id="KW-1185">Reference proteome</keyword>
<comment type="subcellular location">
    <subcellularLocation>
        <location evidence="1">Endomembrane system</location>
        <topology evidence="1">Multi-pass membrane protein</topology>
    </subcellularLocation>
</comment>
<evidence type="ECO:0000256" key="2">
    <source>
        <dbReference type="ARBA" id="ARBA00013242"/>
    </source>
</evidence>
<feature type="transmembrane region" description="Helical" evidence="10">
    <location>
        <begin position="47"/>
        <end position="64"/>
    </location>
</feature>
<feature type="transmembrane region" description="Helical" evidence="10">
    <location>
        <begin position="688"/>
        <end position="706"/>
    </location>
</feature>
<proteinExistence type="inferred from homology"/>
<keyword evidence="3" id="KW-0813">Transport</keyword>
<dbReference type="Proteomes" id="UP001497512">
    <property type="component" value="Chromosome 15"/>
</dbReference>
<evidence type="ECO:0000256" key="1">
    <source>
        <dbReference type="ARBA" id="ARBA00004127"/>
    </source>
</evidence>
<feature type="transmembrane region" description="Helical" evidence="10">
    <location>
        <begin position="123"/>
        <end position="140"/>
    </location>
</feature>
<dbReference type="NCBIfam" id="NF001953">
    <property type="entry name" value="PRK00733.2-1"/>
    <property type="match status" value="1"/>
</dbReference>
<dbReference type="NCBIfam" id="NF001960">
    <property type="entry name" value="PRK00733.3-5"/>
    <property type="match status" value="1"/>
</dbReference>
<evidence type="ECO:0000256" key="3">
    <source>
        <dbReference type="ARBA" id="ARBA00022448"/>
    </source>
</evidence>
<feature type="transmembrane region" description="Helical" evidence="10">
    <location>
        <begin position="394"/>
        <end position="414"/>
    </location>
</feature>
<name>A0ABP0TWE9_9BRYO</name>
<organism evidence="11 12">
    <name type="scientific">Sphagnum troendelagicum</name>
    <dbReference type="NCBI Taxonomy" id="128251"/>
    <lineage>
        <taxon>Eukaryota</taxon>
        <taxon>Viridiplantae</taxon>
        <taxon>Streptophyta</taxon>
        <taxon>Embryophyta</taxon>
        <taxon>Bryophyta</taxon>
        <taxon>Sphagnophytina</taxon>
        <taxon>Sphagnopsida</taxon>
        <taxon>Sphagnales</taxon>
        <taxon>Sphagnaceae</taxon>
        <taxon>Sphagnum</taxon>
    </lineage>
</organism>
<feature type="transmembrane region" description="Helical" evidence="10">
    <location>
        <begin position="481"/>
        <end position="498"/>
    </location>
</feature>
<feature type="transmembrane region" description="Helical" evidence="10">
    <location>
        <begin position="510"/>
        <end position="533"/>
    </location>
</feature>
<evidence type="ECO:0000256" key="5">
    <source>
        <dbReference type="ARBA" id="ARBA00022842"/>
    </source>
</evidence>
<sequence>MDDDRHDVEVAILGPYQEKSKASKAFPSLKNKPPWLVKVLLNVDRRVYYAVALLAFLFVLYVGIQTSPVIVFVFTVCSCSMLFACYLASWVLAKDEGPPEMSEIADAIRDGAEGFFRTQYGSISKMAVVLAFMILGIYLFRKSTPEQEAAGLEKSTLAFITVLSFLLGALCSGIAGYVGMWVAVRANVRVSNAARRSAREALLVALRAGGFSALIVVGMTVMGVAVLFASFYVYLSVDSLGAMKMTELPLLLVGYGFGASFVALFAQLGGGIYTKAADVGADLVGKVERGIPEDDPRNPAVIADLVGDNVGDCAARGADLFESIAAEVISAMILGGSMVKRCKLEDASGFILFPLVIHSFDLVVSAIGIASIKGTRDPGSKSVLEDPMVILQKGYSVTLFLAVLAFGGSTRWLLYTEQAPSAWFHFALCGLVGIITAYCFVWISQYYTDYKYEPVRMLALASTTGHGTNIIAGVGLGLESTAMPVLVISAAITSAYWLGKTSGLQDSQGLPVGGLFGTAVATMGMLSTAGYVLTMDMFGPIADNAGGIVEMSQQPENVREITDLLDAVGNTTKATTKGFAIGSAALASFLLFSAYMDEVSSFSGISFTMVDIAIPEVFVAGLLGSMLIFLFSAWACAAVGRTAQEVVNEVRRQFQERPGIMAYHEKPDYARCVSIVASASLREMIKPGILAVVSPIVLGVVFRVVGQITEQPLLGAKAVAGMLMFATVSGILMALFLNTAGGAWDNAKKYIESGAYGGKGSSAHKAAVTGDTVGDPFKDTAGPSLHVLIKLLATITLVMAPLFLDN</sequence>
<feature type="transmembrane region" description="Helical" evidence="10">
    <location>
        <begin position="426"/>
        <end position="447"/>
    </location>
</feature>
<evidence type="ECO:0000313" key="11">
    <source>
        <dbReference type="EMBL" id="CAK9206145.1"/>
    </source>
</evidence>
<evidence type="ECO:0000256" key="10">
    <source>
        <dbReference type="SAM" id="Phobius"/>
    </source>
</evidence>
<dbReference type="EC" id="7.1.3.1" evidence="2"/>
<keyword evidence="6" id="KW-1278">Translocase</keyword>
<evidence type="ECO:0000256" key="8">
    <source>
        <dbReference type="ARBA" id="ARBA00023065"/>
    </source>
</evidence>
<accession>A0ABP0TWE9</accession>
<evidence type="ECO:0000256" key="4">
    <source>
        <dbReference type="ARBA" id="ARBA00022692"/>
    </source>
</evidence>
<dbReference type="EMBL" id="OZ019907">
    <property type="protein sequence ID" value="CAK9206145.1"/>
    <property type="molecule type" value="Genomic_DNA"/>
</dbReference>
<gene>
    <name evidence="11" type="ORF">CSSPTR1EN2_LOCUS8202</name>
</gene>
<dbReference type="HAMAP" id="MF_01129">
    <property type="entry name" value="PPase_energized_pump"/>
    <property type="match status" value="1"/>
</dbReference>
<feature type="transmembrane region" description="Helical" evidence="10">
    <location>
        <begin position="248"/>
        <end position="266"/>
    </location>
</feature>
<dbReference type="Pfam" id="PF03030">
    <property type="entry name" value="H_PPase"/>
    <property type="match status" value="1"/>
</dbReference>
<evidence type="ECO:0000256" key="7">
    <source>
        <dbReference type="ARBA" id="ARBA00022989"/>
    </source>
</evidence>
<keyword evidence="8" id="KW-0406">Ion transport</keyword>
<feature type="transmembrane region" description="Helical" evidence="10">
    <location>
        <begin position="578"/>
        <end position="596"/>
    </location>
</feature>
<feature type="transmembrane region" description="Helical" evidence="10">
    <location>
        <begin position="70"/>
        <end position="93"/>
    </location>
</feature>
<keyword evidence="5" id="KW-0460">Magnesium</keyword>
<evidence type="ECO:0000256" key="9">
    <source>
        <dbReference type="ARBA" id="ARBA00023136"/>
    </source>
</evidence>
<feature type="transmembrane region" description="Helical" evidence="10">
    <location>
        <begin position="350"/>
        <end position="374"/>
    </location>
</feature>
<dbReference type="PIRSF" id="PIRSF001265">
    <property type="entry name" value="H+-PPase"/>
    <property type="match status" value="1"/>
</dbReference>
<keyword evidence="9 10" id="KW-0472">Membrane</keyword>
<reference evidence="11" key="1">
    <citation type="submission" date="2024-02" db="EMBL/GenBank/DDBJ databases">
        <authorList>
            <consortium name="ELIXIR-Norway"/>
            <consortium name="Elixir Norway"/>
        </authorList>
    </citation>
    <scope>NUCLEOTIDE SEQUENCE</scope>
</reference>
<feature type="transmembrane region" description="Helical" evidence="10">
    <location>
        <begin position="617"/>
        <end position="640"/>
    </location>
</feature>
<protein>
    <recommendedName>
        <fullName evidence="2">H(+)-exporting diphosphatase</fullName>
        <ecNumber evidence="2">7.1.3.1</ecNumber>
    </recommendedName>
</protein>
<keyword evidence="4 10" id="KW-0812">Transmembrane</keyword>
<feature type="transmembrane region" description="Helical" evidence="10">
    <location>
        <begin position="718"/>
        <end position="737"/>
    </location>
</feature>
<feature type="transmembrane region" description="Helical" evidence="10">
    <location>
        <begin position="785"/>
        <end position="804"/>
    </location>
</feature>
<evidence type="ECO:0000313" key="12">
    <source>
        <dbReference type="Proteomes" id="UP001497512"/>
    </source>
</evidence>
<feature type="transmembrane region" description="Helical" evidence="10">
    <location>
        <begin position="160"/>
        <end position="184"/>
    </location>
</feature>